<comment type="subcellular location">
    <subcellularLocation>
        <location evidence="1">Cytoplasm</location>
    </subcellularLocation>
</comment>
<keyword evidence="5 12" id="KW-0808">Transferase</keyword>
<dbReference type="SMART" id="SM00481">
    <property type="entry name" value="POLIIIAc"/>
    <property type="match status" value="1"/>
</dbReference>
<dbReference type="InterPro" id="IPR011708">
    <property type="entry name" value="DNA_pol3_alpha_NTPase_dom"/>
</dbReference>
<evidence type="ECO:0000256" key="1">
    <source>
        <dbReference type="ARBA" id="ARBA00004496"/>
    </source>
</evidence>
<dbReference type="InterPro" id="IPR004805">
    <property type="entry name" value="DnaE2/DnaE/PolC"/>
</dbReference>
<keyword evidence="7" id="KW-0235">DNA replication</keyword>
<evidence type="ECO:0000259" key="11">
    <source>
        <dbReference type="SMART" id="SM00481"/>
    </source>
</evidence>
<dbReference type="Pfam" id="PF17657">
    <property type="entry name" value="DNA_pol3_finger"/>
    <property type="match status" value="1"/>
</dbReference>
<comment type="catalytic activity">
    <reaction evidence="10">
        <text>DNA(n) + a 2'-deoxyribonucleoside 5'-triphosphate = DNA(n+1) + diphosphate</text>
        <dbReference type="Rhea" id="RHEA:22508"/>
        <dbReference type="Rhea" id="RHEA-COMP:17339"/>
        <dbReference type="Rhea" id="RHEA-COMP:17340"/>
        <dbReference type="ChEBI" id="CHEBI:33019"/>
        <dbReference type="ChEBI" id="CHEBI:61560"/>
        <dbReference type="ChEBI" id="CHEBI:173112"/>
        <dbReference type="EC" id="2.7.7.7"/>
    </reaction>
</comment>
<dbReference type="EMBL" id="JBHUMF010000030">
    <property type="protein sequence ID" value="MFD2681573.1"/>
    <property type="molecule type" value="Genomic_DNA"/>
</dbReference>
<dbReference type="NCBIfam" id="NF005298">
    <property type="entry name" value="PRK06826.1"/>
    <property type="match status" value="1"/>
</dbReference>
<dbReference type="PANTHER" id="PTHR32294">
    <property type="entry name" value="DNA POLYMERASE III SUBUNIT ALPHA"/>
    <property type="match status" value="1"/>
</dbReference>
<dbReference type="RefSeq" id="WP_377935897.1">
    <property type="nucleotide sequence ID" value="NZ_JBHUMF010000030.1"/>
</dbReference>
<evidence type="ECO:0000256" key="8">
    <source>
        <dbReference type="ARBA" id="ARBA00022932"/>
    </source>
</evidence>
<organism evidence="12 13">
    <name type="scientific">Bacillus seohaeanensis</name>
    <dbReference type="NCBI Taxonomy" id="284580"/>
    <lineage>
        <taxon>Bacteria</taxon>
        <taxon>Bacillati</taxon>
        <taxon>Bacillota</taxon>
        <taxon>Bacilli</taxon>
        <taxon>Bacillales</taxon>
        <taxon>Bacillaceae</taxon>
        <taxon>Bacillus</taxon>
    </lineage>
</organism>
<keyword evidence="6 12" id="KW-0548">Nucleotidyltransferase</keyword>
<evidence type="ECO:0000256" key="9">
    <source>
        <dbReference type="ARBA" id="ARBA00025611"/>
    </source>
</evidence>
<evidence type="ECO:0000256" key="7">
    <source>
        <dbReference type="ARBA" id="ARBA00022705"/>
    </source>
</evidence>
<keyword evidence="8" id="KW-0239">DNA-directed DNA polymerase</keyword>
<gene>
    <name evidence="12" type="primary">dnaE</name>
    <name evidence="12" type="ORF">ACFSUL_12540</name>
</gene>
<dbReference type="Gene3D" id="2.40.50.140">
    <property type="entry name" value="Nucleic acid-binding proteins"/>
    <property type="match status" value="1"/>
</dbReference>
<evidence type="ECO:0000256" key="6">
    <source>
        <dbReference type="ARBA" id="ARBA00022695"/>
    </source>
</evidence>
<dbReference type="InterPro" id="IPR041931">
    <property type="entry name" value="DNA_pol3_alpha_thumb_dom"/>
</dbReference>
<dbReference type="InterPro" id="IPR016195">
    <property type="entry name" value="Pol/histidinol_Pase-like"/>
</dbReference>
<keyword evidence="13" id="KW-1185">Reference proteome</keyword>
<proteinExistence type="inferred from homology"/>
<dbReference type="Gene3D" id="3.20.20.140">
    <property type="entry name" value="Metal-dependent hydrolases"/>
    <property type="match status" value="1"/>
</dbReference>
<accession>A0ABW5RSN7</accession>
<reference evidence="13" key="1">
    <citation type="journal article" date="2019" name="Int. J. Syst. Evol. Microbiol.">
        <title>The Global Catalogue of Microorganisms (GCM) 10K type strain sequencing project: providing services to taxonomists for standard genome sequencing and annotation.</title>
        <authorList>
            <consortium name="The Broad Institute Genomics Platform"/>
            <consortium name="The Broad Institute Genome Sequencing Center for Infectious Disease"/>
            <person name="Wu L."/>
            <person name="Ma J."/>
        </authorList>
    </citation>
    <scope>NUCLEOTIDE SEQUENCE [LARGE SCALE GENOMIC DNA]</scope>
    <source>
        <strain evidence="13">KCTC 3913</strain>
    </source>
</reference>
<dbReference type="CDD" id="cd04485">
    <property type="entry name" value="DnaE_OBF"/>
    <property type="match status" value="1"/>
</dbReference>
<dbReference type="InterPro" id="IPR004365">
    <property type="entry name" value="NA-bd_OB_tRNA"/>
</dbReference>
<name>A0ABW5RSN7_9BACI</name>
<dbReference type="SUPFAM" id="SSF89550">
    <property type="entry name" value="PHP domain-like"/>
    <property type="match status" value="1"/>
</dbReference>
<dbReference type="NCBIfam" id="NF004226">
    <property type="entry name" value="PRK05673.1"/>
    <property type="match status" value="1"/>
</dbReference>
<dbReference type="Gene3D" id="1.10.150.870">
    <property type="match status" value="1"/>
</dbReference>
<protein>
    <recommendedName>
        <fullName evidence="4">DNA polymerase III subunit alpha</fullName>
        <ecNumber evidence="3">2.7.7.7</ecNumber>
    </recommendedName>
</protein>
<evidence type="ECO:0000256" key="10">
    <source>
        <dbReference type="ARBA" id="ARBA00049244"/>
    </source>
</evidence>
<dbReference type="Pfam" id="PF14579">
    <property type="entry name" value="HHH_6"/>
    <property type="match status" value="1"/>
</dbReference>
<dbReference type="Pfam" id="PF01336">
    <property type="entry name" value="tRNA_anti-codon"/>
    <property type="match status" value="1"/>
</dbReference>
<evidence type="ECO:0000256" key="5">
    <source>
        <dbReference type="ARBA" id="ARBA00022679"/>
    </source>
</evidence>
<dbReference type="Pfam" id="PF07733">
    <property type="entry name" value="DNA_pol3_alpha"/>
    <property type="match status" value="1"/>
</dbReference>
<comment type="similarity">
    <text evidence="2">Belongs to the DNA polymerase type-C family. DnaE subfamily.</text>
</comment>
<evidence type="ECO:0000256" key="2">
    <source>
        <dbReference type="ARBA" id="ARBA00009496"/>
    </source>
</evidence>
<comment type="caution">
    <text evidence="12">The sequence shown here is derived from an EMBL/GenBank/DDBJ whole genome shotgun (WGS) entry which is preliminary data.</text>
</comment>
<dbReference type="Gene3D" id="1.10.10.1600">
    <property type="entry name" value="Bacterial DNA polymerase III alpha subunit, thumb domain"/>
    <property type="match status" value="1"/>
</dbReference>
<evidence type="ECO:0000256" key="3">
    <source>
        <dbReference type="ARBA" id="ARBA00012417"/>
    </source>
</evidence>
<evidence type="ECO:0000313" key="13">
    <source>
        <dbReference type="Proteomes" id="UP001597506"/>
    </source>
</evidence>
<evidence type="ECO:0000256" key="4">
    <source>
        <dbReference type="ARBA" id="ARBA00019114"/>
    </source>
</evidence>
<dbReference type="InterPro" id="IPR029460">
    <property type="entry name" value="DNAPol_HHH"/>
</dbReference>
<dbReference type="NCBIfam" id="TIGR00594">
    <property type="entry name" value="polc"/>
    <property type="match status" value="1"/>
</dbReference>
<feature type="domain" description="Polymerase/histidinol phosphatase N-terminal" evidence="11">
    <location>
        <begin position="4"/>
        <end position="71"/>
    </location>
</feature>
<dbReference type="PANTHER" id="PTHR32294:SF0">
    <property type="entry name" value="DNA POLYMERASE III SUBUNIT ALPHA"/>
    <property type="match status" value="1"/>
</dbReference>
<dbReference type="InterPro" id="IPR004013">
    <property type="entry name" value="PHP_dom"/>
</dbReference>
<dbReference type="SUPFAM" id="SSF50249">
    <property type="entry name" value="Nucleic acid-binding proteins"/>
    <property type="match status" value="1"/>
</dbReference>
<sequence>MSFVHLQVSSAYSLLSSTVSIPSLVKKASKLGFQSLAITDRNVMYGVIPFYKECIKENIKPIIGLTVDVALSVEGSAPLVLLAKDYEGYESLVKISSVVGTKTPDGIPMKWLKGYGKGLIAITPGLEGEIEQLLLQGQMKKAKEAVRTYQNIFGKENFFFSLQNHGLQEQKELYPLLNQLSIEMEAQTVATNNVQFLEKEDRFALECLLAIRDGGKLSEEGRGKVESEEYFFKTQEEMIGLFSNDADALKNTISIAEKCNVTIPFHQQLLPKYPLPLHTDSSEVLKETCFKGLKDRGKASSNDYLERLQYELGIISRMGFNDYFLIVWDFMKYARERGILTGPGRGSAAGSLVAYVLRITDVDPIEHELLFERFLNPERVTMPDIDIDFPDHRRDEVIEYVVKKYGDLHVAQIITFGTLAAKASLRDTARVFGLNTKEQEQLSKLIPSKLGISLKAAYKESEGLRKFVEGSELHEKLFRTALKLEGLPRHTSTHAAGVVISENPLVNLIPIQESGSGVHLTQYSMDILEEIGLLKMDFLGLRNLSILERIVQNVKKGTNGTFSLENIPMDDDETFQLLSKGSTNGIFQLESEGMRNVLMKLKPSTFEDIVAVNALYRPGPMENIPVYIKRKHGRETIEYPHPDLEPILQKTYGVIVYQEQIMQIASKMAGFSLGEADLLRRAVGKKKKEILNEQRNHFIKGAQKKGYTLEVANNIYDLIVRFANYGFNRSHAVAYSMIAYQLAYLKAHYSAYFLASLLTSAIGNDVKVALYIRESTQHHIEILPPSINNSHFAFIVEGKKRIRYSLASIKGVGAAALREIFRARREKPFSDLFDFCLRVSQKAVNRKTLEALIFSGAFDEFGEDRAVLLASLDVAIEHAELVNPDEENYDLFEDEEAFLLKPKYIEVENLELTTKLQYEKQVLGLYLSDHPSSSYRELFYHANATFVADLQNKNHKAVVGGYITSLKTIRTKKGEVMAFLQISDESGDIEAVVFPSVYRKHMNKIQEGAIQLFEGKLEIRNEKLQLIVNTVESIEELTARIKNNDRKLFLKIERSQDPQLIMNKVRKVIQKHKGNQPVVVYYELENKGIQLPPNLRINANWEALEELKSFLGENNVVLK</sequence>
<dbReference type="GO" id="GO:0003887">
    <property type="term" value="F:DNA-directed DNA polymerase activity"/>
    <property type="evidence" value="ECO:0007669"/>
    <property type="project" value="UniProtKB-EC"/>
</dbReference>
<dbReference type="InterPro" id="IPR012340">
    <property type="entry name" value="NA-bd_OB-fold"/>
</dbReference>
<evidence type="ECO:0000313" key="12">
    <source>
        <dbReference type="EMBL" id="MFD2681573.1"/>
    </source>
</evidence>
<dbReference type="InterPro" id="IPR003141">
    <property type="entry name" value="Pol/His_phosphatase_N"/>
</dbReference>
<dbReference type="EC" id="2.7.7.7" evidence="3"/>
<dbReference type="Pfam" id="PF02811">
    <property type="entry name" value="PHP"/>
    <property type="match status" value="1"/>
</dbReference>
<comment type="function">
    <text evidence="9">DNA polymerase III is a complex, multichain enzyme responsible for most of the replicative synthesis in bacteria. This DNA polymerase also exhibits 3' to 5' exonuclease activity. The alpha chain is the DNA polymerase.</text>
</comment>
<dbReference type="Proteomes" id="UP001597506">
    <property type="component" value="Unassembled WGS sequence"/>
</dbReference>
<dbReference type="InterPro" id="IPR040982">
    <property type="entry name" value="DNA_pol3_finger"/>
</dbReference>